<reference evidence="3 4" key="1">
    <citation type="submission" date="2014-05" db="EMBL/GenBank/DDBJ databases">
        <title>Draft genome sequence of Amycolatopsis rifamycinica DSM 46095.</title>
        <authorList>
            <person name="Lal R."/>
            <person name="Saxena A."/>
            <person name="Kumari R."/>
            <person name="Mukherjee U."/>
            <person name="Singh P."/>
            <person name="Sangwan N."/>
            <person name="Mahato N.K."/>
        </authorList>
    </citation>
    <scope>NUCLEOTIDE SEQUENCE [LARGE SCALE GENOMIC DNA]</scope>
    <source>
        <strain evidence="3 4">DSM 46095</strain>
    </source>
</reference>
<organism evidence="3 4">
    <name type="scientific">Amycolatopsis rifamycinica</name>
    <dbReference type="NCBI Taxonomy" id="287986"/>
    <lineage>
        <taxon>Bacteria</taxon>
        <taxon>Bacillati</taxon>
        <taxon>Actinomycetota</taxon>
        <taxon>Actinomycetes</taxon>
        <taxon>Pseudonocardiales</taxon>
        <taxon>Pseudonocardiaceae</taxon>
        <taxon>Amycolatopsis</taxon>
    </lineage>
</organism>
<dbReference type="PANTHER" id="PTHR30204:SF97">
    <property type="entry name" value="MERR FAMILY REGULATORY PROTEIN"/>
    <property type="match status" value="1"/>
</dbReference>
<dbReference type="Gene3D" id="3.40.50.280">
    <property type="entry name" value="Cobalamin-binding domain"/>
    <property type="match status" value="1"/>
</dbReference>
<dbReference type="EMBL" id="JMQI01000055">
    <property type="protein sequence ID" value="KDN19193.1"/>
    <property type="molecule type" value="Genomic_DNA"/>
</dbReference>
<dbReference type="RefSeq" id="WP_043784612.1">
    <property type="nucleotide sequence ID" value="NZ_JMQI01000055.1"/>
</dbReference>
<evidence type="ECO:0000313" key="3">
    <source>
        <dbReference type="EMBL" id="KDN19193.1"/>
    </source>
</evidence>
<dbReference type="Gene3D" id="1.10.1240.10">
    <property type="entry name" value="Methionine synthase domain"/>
    <property type="match status" value="1"/>
</dbReference>
<protein>
    <submittedName>
        <fullName evidence="3">MerR family transcriptional regulator</fullName>
    </submittedName>
</protein>
<dbReference type="PROSITE" id="PS50937">
    <property type="entry name" value="HTH_MERR_2"/>
    <property type="match status" value="1"/>
</dbReference>
<evidence type="ECO:0000256" key="1">
    <source>
        <dbReference type="ARBA" id="ARBA00023125"/>
    </source>
</evidence>
<dbReference type="InterPro" id="IPR000551">
    <property type="entry name" value="MerR-type_HTH_dom"/>
</dbReference>
<dbReference type="GO" id="GO:0003677">
    <property type="term" value="F:DNA binding"/>
    <property type="evidence" value="ECO:0007669"/>
    <property type="project" value="UniProtKB-KW"/>
</dbReference>
<dbReference type="eggNOG" id="COG0789">
    <property type="taxonomic scope" value="Bacteria"/>
</dbReference>
<sequence length="284" mass="30261">MSRTPEPRSLSSNEVARILGVSQVTLRTWEQRYGIGASGREKNGRRRYLPGDLDRLRRMRALQVQGTRAGEAARLVLSRSAAETTVDLRRLRIAESAERLDLATLGDLVDDALGSLGVAKSWTEVVAPVLRDIGQRWAKAGDRAAMAAEWALAAAASAALDRLRAPAPARSGRGPVLFVCGPAERHDLPVKMLCAALGDDGAPAMFLGGLVPLDVLRAVCGRFAPSAVVVWSMTSPSADVRALRTLHAEGVPVRPAGPGWRGLPACGEPLPSSFVDALADLHRM</sequence>
<accession>A0A066U4T0</accession>
<dbReference type="Proteomes" id="UP000027345">
    <property type="component" value="Unassembled WGS sequence"/>
</dbReference>
<gene>
    <name evidence="3" type="ORF">DV20_26410</name>
</gene>
<dbReference type="InterPro" id="IPR036594">
    <property type="entry name" value="Meth_synthase_dom"/>
</dbReference>
<dbReference type="STRING" id="287986.DV20_26410"/>
<dbReference type="PANTHER" id="PTHR30204">
    <property type="entry name" value="REDOX-CYCLING DRUG-SENSING TRANSCRIPTIONAL ACTIVATOR SOXR"/>
    <property type="match status" value="1"/>
</dbReference>
<proteinExistence type="predicted"/>
<feature type="domain" description="HTH merR-type" evidence="2">
    <location>
        <begin position="14"/>
        <end position="78"/>
    </location>
</feature>
<name>A0A066U4T0_9PSEU</name>
<dbReference type="Pfam" id="PF13411">
    <property type="entry name" value="MerR_1"/>
    <property type="match status" value="1"/>
</dbReference>
<comment type="caution">
    <text evidence="3">The sequence shown here is derived from an EMBL/GenBank/DDBJ whole genome shotgun (WGS) entry which is preliminary data.</text>
</comment>
<dbReference type="InterPro" id="IPR047057">
    <property type="entry name" value="MerR_fam"/>
</dbReference>
<dbReference type="Gene3D" id="1.10.1660.10">
    <property type="match status" value="1"/>
</dbReference>
<evidence type="ECO:0000313" key="4">
    <source>
        <dbReference type="Proteomes" id="UP000027345"/>
    </source>
</evidence>
<dbReference type="GO" id="GO:0003700">
    <property type="term" value="F:DNA-binding transcription factor activity"/>
    <property type="evidence" value="ECO:0007669"/>
    <property type="project" value="InterPro"/>
</dbReference>
<dbReference type="AlphaFoldDB" id="A0A066U4T0"/>
<dbReference type="SMART" id="SM00422">
    <property type="entry name" value="HTH_MERR"/>
    <property type="match status" value="1"/>
</dbReference>
<dbReference type="OrthoDB" id="9800334at2"/>
<evidence type="ECO:0000259" key="2">
    <source>
        <dbReference type="PROSITE" id="PS50937"/>
    </source>
</evidence>
<dbReference type="InterPro" id="IPR009061">
    <property type="entry name" value="DNA-bd_dom_put_sf"/>
</dbReference>
<keyword evidence="4" id="KW-1185">Reference proteome</keyword>
<dbReference type="SUPFAM" id="SSF46955">
    <property type="entry name" value="Putative DNA-binding domain"/>
    <property type="match status" value="1"/>
</dbReference>
<keyword evidence="1" id="KW-0238">DNA-binding</keyword>